<dbReference type="InterPro" id="IPR010730">
    <property type="entry name" value="HET"/>
</dbReference>
<dbReference type="EMBL" id="JAOQBH010000026">
    <property type="protein sequence ID" value="KAJ4116143.1"/>
    <property type="molecule type" value="Genomic_DNA"/>
</dbReference>
<organism evidence="2 3">
    <name type="scientific">Fusarium equiseti</name>
    <name type="common">Fusarium scirpi</name>
    <dbReference type="NCBI Taxonomy" id="61235"/>
    <lineage>
        <taxon>Eukaryota</taxon>
        <taxon>Fungi</taxon>
        <taxon>Dikarya</taxon>
        <taxon>Ascomycota</taxon>
        <taxon>Pezizomycotina</taxon>
        <taxon>Sordariomycetes</taxon>
        <taxon>Hypocreomycetidae</taxon>
        <taxon>Hypocreales</taxon>
        <taxon>Nectriaceae</taxon>
        <taxon>Fusarium</taxon>
        <taxon>Fusarium incarnatum-equiseti species complex</taxon>
    </lineage>
</organism>
<evidence type="ECO:0000259" key="1">
    <source>
        <dbReference type="PROSITE" id="PS50252"/>
    </source>
</evidence>
<protein>
    <recommendedName>
        <fullName evidence="1">T-box domain-containing protein</fullName>
    </recommendedName>
</protein>
<accession>A0ABQ8QYF8</accession>
<dbReference type="PANTHER" id="PTHR10622">
    <property type="entry name" value="HET DOMAIN-CONTAINING PROTEIN"/>
    <property type="match status" value="1"/>
</dbReference>
<keyword evidence="3" id="KW-1185">Reference proteome</keyword>
<comment type="caution">
    <text evidence="2">The sequence shown here is derived from an EMBL/GenBank/DDBJ whole genome shotgun (WGS) entry which is preliminary data.</text>
</comment>
<dbReference type="PROSITE" id="PS50252">
    <property type="entry name" value="TBOX_3"/>
    <property type="match status" value="1"/>
</dbReference>
<proteinExistence type="predicted"/>
<dbReference type="Proteomes" id="UP001152024">
    <property type="component" value="Unassembled WGS sequence"/>
</dbReference>
<sequence>MRLLSARDLRFKEFNDNKMPKYAILSHRWEKDEPSYCDMKSMIVQRDAGSQGEELWQTPKYNKIYRFSRMALRAGFEYIWVDTCCINKYNSAELQESINSMYRWYLESDVCYAYLSDVSMSTDYAEHKRPASSKLQSDSFQNSRWFTRGWTLQELLAPRDLLFFDKDWNKCGERVELQDAIQAATGIDSNSLINASHKDGIYLRSIRSGRLFSWAANRQTTRHEDRASSLLGIFDVNMPLLYGERDKAFYRLQEEIIKVSEDASLLAWNYTEADDGFAPNGLAKSPSQFQNYQILTTKDITRIPYVAFSARMIARGLQTTLKIINDPFQNKLGYAVLTHERNRRSLVLPVLFCSLTFVRTPIQNECVRFSDPIWVPSRFIDEAKSRSICFIRHVGAVHLYEPGDGLSLGSAVWKNYTIAFTYPIQTRAGRRHFPALLGRFPVTSEQRQGNYTFLVELVARNDIKRRYVVIVDYWSDGKAITDNMIITVVRRRWHINLAYALEIVQRRQTRGDAKSCELPDEYGNGIPTGEIIYISHLTGLWVSEAENKLNKAVPRPRKNMEFRMIGYTRRAL</sequence>
<dbReference type="InterPro" id="IPR046360">
    <property type="entry name" value="T-box_DNA-bd"/>
</dbReference>
<gene>
    <name evidence="2" type="ORF">NW768_011115</name>
</gene>
<evidence type="ECO:0000313" key="3">
    <source>
        <dbReference type="Proteomes" id="UP001152024"/>
    </source>
</evidence>
<name>A0ABQ8QYF8_FUSEQ</name>
<dbReference type="Pfam" id="PF06985">
    <property type="entry name" value="HET"/>
    <property type="match status" value="1"/>
</dbReference>
<feature type="domain" description="T-box" evidence="1">
    <location>
        <begin position="407"/>
        <end position="474"/>
    </location>
</feature>
<reference evidence="2" key="1">
    <citation type="submission" date="2022-09" db="EMBL/GenBank/DDBJ databases">
        <title>Fusarium specimens isolated from Avocado Roots.</title>
        <authorList>
            <person name="Stajich J."/>
            <person name="Roper C."/>
            <person name="Heimlech-Rivalta G."/>
        </authorList>
    </citation>
    <scope>NUCLEOTIDE SEQUENCE</scope>
    <source>
        <strain evidence="2">CF00095</strain>
    </source>
</reference>
<dbReference type="PANTHER" id="PTHR10622:SF10">
    <property type="entry name" value="HET DOMAIN-CONTAINING PROTEIN"/>
    <property type="match status" value="1"/>
</dbReference>
<evidence type="ECO:0000313" key="2">
    <source>
        <dbReference type="EMBL" id="KAJ4116143.1"/>
    </source>
</evidence>